<dbReference type="InterPro" id="IPR001680">
    <property type="entry name" value="WD40_rpt"/>
</dbReference>
<dbReference type="GO" id="GO:0080008">
    <property type="term" value="C:Cul4-RING E3 ubiquitin ligase complex"/>
    <property type="evidence" value="ECO:0007669"/>
    <property type="project" value="TreeGrafter"/>
</dbReference>
<dbReference type="GeneID" id="28740907"/>
<dbReference type="VEuPathDB" id="FungiDB:AB675_8571"/>
<keyword evidence="6" id="KW-1185">Reference proteome</keyword>
<dbReference type="SUPFAM" id="SSF50978">
    <property type="entry name" value="WD40 repeat-like"/>
    <property type="match status" value="1"/>
</dbReference>
<protein>
    <submittedName>
        <fullName evidence="5">LEC14B protein</fullName>
    </submittedName>
</protein>
<name>A0A0N1HZK4_9EURO</name>
<dbReference type="InterPro" id="IPR051859">
    <property type="entry name" value="DCAF"/>
</dbReference>
<comment type="caution">
    <text evidence="5">The sequence shown here is derived from an EMBL/GenBank/DDBJ whole genome shotgun (WGS) entry which is preliminary data.</text>
</comment>
<feature type="compositionally biased region" description="Basic residues" evidence="4">
    <location>
        <begin position="156"/>
        <end position="168"/>
    </location>
</feature>
<evidence type="ECO:0000313" key="6">
    <source>
        <dbReference type="Proteomes" id="UP000038010"/>
    </source>
</evidence>
<reference evidence="5 6" key="1">
    <citation type="submission" date="2015-06" db="EMBL/GenBank/DDBJ databases">
        <title>Draft genome of the ant-associated black yeast Phialophora attae CBS 131958.</title>
        <authorList>
            <person name="Moreno L.F."/>
            <person name="Stielow B.J."/>
            <person name="de Hoog S."/>
            <person name="Vicente V.A."/>
            <person name="Weiss V.A."/>
            <person name="de Vries M."/>
            <person name="Cruz L.M."/>
            <person name="Souza E.M."/>
        </authorList>
    </citation>
    <scope>NUCLEOTIDE SEQUENCE [LARGE SCALE GENOMIC DNA]</scope>
    <source>
        <strain evidence="5 6">CBS 131958</strain>
    </source>
</reference>
<evidence type="ECO:0000256" key="1">
    <source>
        <dbReference type="ARBA" id="ARBA00022574"/>
    </source>
</evidence>
<dbReference type="PRINTS" id="PR00320">
    <property type="entry name" value="GPROTEINBRPT"/>
</dbReference>
<dbReference type="InterPro" id="IPR015943">
    <property type="entry name" value="WD40/YVTN_repeat-like_dom_sf"/>
</dbReference>
<feature type="region of interest" description="Disordered" evidence="4">
    <location>
        <begin position="132"/>
        <end position="189"/>
    </location>
</feature>
<dbReference type="EMBL" id="LFJN01000003">
    <property type="protein sequence ID" value="KPI44260.1"/>
    <property type="molecule type" value="Genomic_DNA"/>
</dbReference>
<evidence type="ECO:0000313" key="5">
    <source>
        <dbReference type="EMBL" id="KPI44260.1"/>
    </source>
</evidence>
<dbReference type="InterPro" id="IPR036322">
    <property type="entry name" value="WD40_repeat_dom_sf"/>
</dbReference>
<dbReference type="PROSITE" id="PS50082">
    <property type="entry name" value="WD_REPEATS_2"/>
    <property type="match status" value="4"/>
</dbReference>
<gene>
    <name evidence="5" type="ORF">AB675_8571</name>
</gene>
<feature type="region of interest" description="Disordered" evidence="4">
    <location>
        <begin position="644"/>
        <end position="711"/>
    </location>
</feature>
<evidence type="ECO:0000256" key="4">
    <source>
        <dbReference type="SAM" id="MobiDB-lite"/>
    </source>
</evidence>
<dbReference type="Proteomes" id="UP000038010">
    <property type="component" value="Unassembled WGS sequence"/>
</dbReference>
<dbReference type="RefSeq" id="XP_018004223.1">
    <property type="nucleotide sequence ID" value="XM_018149027.1"/>
</dbReference>
<feature type="compositionally biased region" description="Basic and acidic residues" evidence="4">
    <location>
        <begin position="1"/>
        <end position="10"/>
    </location>
</feature>
<evidence type="ECO:0000256" key="2">
    <source>
        <dbReference type="ARBA" id="ARBA00022737"/>
    </source>
</evidence>
<feature type="region of interest" description="Disordered" evidence="4">
    <location>
        <begin position="77"/>
        <end position="96"/>
    </location>
</feature>
<dbReference type="FunFam" id="2.130.10.10:FF:000557">
    <property type="entry name" value="WD repeat protein"/>
    <property type="match status" value="1"/>
</dbReference>
<dbReference type="PANTHER" id="PTHR19847">
    <property type="entry name" value="DDB1- AND CUL4-ASSOCIATED FACTOR 11"/>
    <property type="match status" value="1"/>
</dbReference>
<feature type="compositionally biased region" description="Acidic residues" evidence="4">
    <location>
        <begin position="139"/>
        <end position="150"/>
    </location>
</feature>
<feature type="region of interest" description="Disordered" evidence="4">
    <location>
        <begin position="1"/>
        <end position="66"/>
    </location>
</feature>
<dbReference type="Pfam" id="PF00400">
    <property type="entry name" value="WD40"/>
    <property type="match status" value="4"/>
</dbReference>
<dbReference type="PANTHER" id="PTHR19847:SF7">
    <property type="entry name" value="DDB1- AND CUL4-ASSOCIATED FACTOR 11"/>
    <property type="match status" value="1"/>
</dbReference>
<feature type="repeat" description="WD" evidence="3">
    <location>
        <begin position="405"/>
        <end position="439"/>
    </location>
</feature>
<dbReference type="Gene3D" id="2.130.10.10">
    <property type="entry name" value="YVTN repeat-like/Quinoprotein amine dehydrogenase"/>
    <property type="match status" value="3"/>
</dbReference>
<dbReference type="PROSITE" id="PS50294">
    <property type="entry name" value="WD_REPEATS_REGION"/>
    <property type="match status" value="2"/>
</dbReference>
<dbReference type="AlphaFoldDB" id="A0A0N1HZK4"/>
<feature type="compositionally biased region" description="Basic and acidic residues" evidence="4">
    <location>
        <begin position="665"/>
        <end position="676"/>
    </location>
</feature>
<feature type="compositionally biased region" description="Acidic residues" evidence="4">
    <location>
        <begin position="22"/>
        <end position="66"/>
    </location>
</feature>
<feature type="repeat" description="WD" evidence="3">
    <location>
        <begin position="370"/>
        <end position="404"/>
    </location>
</feature>
<accession>A0A0N1HZK4</accession>
<evidence type="ECO:0000256" key="3">
    <source>
        <dbReference type="PROSITE-ProRule" id="PRU00221"/>
    </source>
</evidence>
<feature type="repeat" description="WD" evidence="3">
    <location>
        <begin position="452"/>
        <end position="493"/>
    </location>
</feature>
<dbReference type="SMART" id="SM00320">
    <property type="entry name" value="WD40"/>
    <property type="match status" value="6"/>
</dbReference>
<dbReference type="GO" id="GO:0043161">
    <property type="term" value="P:proteasome-mediated ubiquitin-dependent protein catabolic process"/>
    <property type="evidence" value="ECO:0007669"/>
    <property type="project" value="TreeGrafter"/>
</dbReference>
<sequence length="711" mass="80117">MSRPEDDREGLSPSPSNVLNYLDDDEDDEDDENDLYEPAEEETDMTASTAEDEEEVEFADAQEQPEIEVIFEGVDENGEQEEGEQTETEANAGQPTRQGIPMTIAQLSRILGGQGPLRRLLMQSYQNQTGGGARHLIISDDDDDEEDESEPDHAYHHAYRRRHRRRPVKPAADRFPPVPNPAGKELMTSGLYGSRDSFIDIRRKRRRTMSERLMWRRLGLDPGRPSMRRQNNLIAQELTPSTSTADKIIHYDSRAYSGQFSDDGNFFFSCTQNFKVRMYDTSNPYEWKYYKTVDYPFGQWTITDATLSPDNKWLAYSSIRHTVCLASTDPMDTSDYQLLDFTNFAQGATFTGSRSRPGHLGYRGHGAFGIWSLRFSGDGREIVAGTSDHSVVVYDLETRQSTVKLSNHDDDVNAVCFGDSSSPHILYSGSDDQTLRVWDRRSMADGREAGVFVGHTEGLTYVDSKGDGRYVLSNGKDQMMKLWDLRKMMSPQQFSQINLANYTSNFDYRFAPYDSDDYTPNPHDCSVVTFRGHSVLKTLIRCHFSPPTASNSRYVYSGSEDGKVYIWNLDGTRKAEVDVCKATRGSRPRDGAREEMFMYEMGRRGTEGWKTCVRDASWCPTAPVLAATSWNGYGMSTGTVSLHSWSDGAEQDDADPPMGSNYNARLDRKQDWDRGRNAGGVRSHAVPSGPRRSARHAMDRDVEEGGGGGGW</sequence>
<keyword evidence="2" id="KW-0677">Repeat</keyword>
<keyword evidence="1 3" id="KW-0853">WD repeat</keyword>
<dbReference type="OrthoDB" id="63070at2759"/>
<feature type="repeat" description="WD" evidence="3">
    <location>
        <begin position="551"/>
        <end position="577"/>
    </location>
</feature>
<proteinExistence type="predicted"/>
<dbReference type="STRING" id="1664694.A0A0N1HZK4"/>
<feature type="compositionally biased region" description="Acidic residues" evidence="4">
    <location>
        <begin position="77"/>
        <end position="87"/>
    </location>
</feature>
<organism evidence="5 6">
    <name type="scientific">Cyphellophora attinorum</name>
    <dbReference type="NCBI Taxonomy" id="1664694"/>
    <lineage>
        <taxon>Eukaryota</taxon>
        <taxon>Fungi</taxon>
        <taxon>Dikarya</taxon>
        <taxon>Ascomycota</taxon>
        <taxon>Pezizomycotina</taxon>
        <taxon>Eurotiomycetes</taxon>
        <taxon>Chaetothyriomycetidae</taxon>
        <taxon>Chaetothyriales</taxon>
        <taxon>Cyphellophoraceae</taxon>
        <taxon>Cyphellophora</taxon>
    </lineage>
</organism>
<dbReference type="InterPro" id="IPR020472">
    <property type="entry name" value="WD40_PAC1"/>
</dbReference>